<evidence type="ECO:0000313" key="1">
    <source>
        <dbReference type="EMBL" id="KAJ8927844.1"/>
    </source>
</evidence>
<evidence type="ECO:0000313" key="2">
    <source>
        <dbReference type="Proteomes" id="UP001162156"/>
    </source>
</evidence>
<comment type="caution">
    <text evidence="1">The sequence shown here is derived from an EMBL/GenBank/DDBJ whole genome shotgun (WGS) entry which is preliminary data.</text>
</comment>
<organism evidence="1 2">
    <name type="scientific">Rhamnusium bicolor</name>
    <dbReference type="NCBI Taxonomy" id="1586634"/>
    <lineage>
        <taxon>Eukaryota</taxon>
        <taxon>Metazoa</taxon>
        <taxon>Ecdysozoa</taxon>
        <taxon>Arthropoda</taxon>
        <taxon>Hexapoda</taxon>
        <taxon>Insecta</taxon>
        <taxon>Pterygota</taxon>
        <taxon>Neoptera</taxon>
        <taxon>Endopterygota</taxon>
        <taxon>Coleoptera</taxon>
        <taxon>Polyphaga</taxon>
        <taxon>Cucujiformia</taxon>
        <taxon>Chrysomeloidea</taxon>
        <taxon>Cerambycidae</taxon>
        <taxon>Lepturinae</taxon>
        <taxon>Rhagiini</taxon>
        <taxon>Rhamnusium</taxon>
    </lineage>
</organism>
<reference evidence="1" key="1">
    <citation type="journal article" date="2023" name="Insect Mol. Biol.">
        <title>Genome sequencing provides insights into the evolution of gene families encoding plant cell wall-degrading enzymes in longhorned beetles.</title>
        <authorList>
            <person name="Shin N.R."/>
            <person name="Okamura Y."/>
            <person name="Kirsch R."/>
            <person name="Pauchet Y."/>
        </authorList>
    </citation>
    <scope>NUCLEOTIDE SEQUENCE</scope>
    <source>
        <strain evidence="1">RBIC_L_NR</strain>
    </source>
</reference>
<keyword evidence="2" id="KW-1185">Reference proteome</keyword>
<protein>
    <submittedName>
        <fullName evidence="1">Uncharacterized protein</fullName>
    </submittedName>
</protein>
<dbReference type="AlphaFoldDB" id="A0AAV8WN27"/>
<sequence length="67" mass="7614">MTMYMDGQLLARKARGLLHQFRQIREIPCTLSGLCTRCGPGIWDSSHSPRIYCVGHEQQGFCNNCIN</sequence>
<accession>A0AAV8WN27</accession>
<name>A0AAV8WN27_9CUCU</name>
<dbReference type="Proteomes" id="UP001162156">
    <property type="component" value="Unassembled WGS sequence"/>
</dbReference>
<dbReference type="EMBL" id="JANEYF010005516">
    <property type="protein sequence ID" value="KAJ8927844.1"/>
    <property type="molecule type" value="Genomic_DNA"/>
</dbReference>
<gene>
    <name evidence="1" type="ORF">NQ314_019646</name>
</gene>
<proteinExistence type="predicted"/>